<dbReference type="CTD" id="20239967"/>
<dbReference type="STRING" id="225164.V4BJX6"/>
<sequence length="134" mass="14414">MKVLLVLDICCLIGLVSVGEAVCPDNCNYNGVCDVKHSRCNCYEGFTGSDCKTDCRCNGHGTCQSGSVCKCDEGWKYSGGQCVWDCHCLNGAKCIGPGECGCVHNCKMGNCRNGQCQCWNGYKGSDCSEYDPTM</sequence>
<dbReference type="PROSITE" id="PS50026">
    <property type="entry name" value="EGF_3"/>
    <property type="match status" value="1"/>
</dbReference>
<evidence type="ECO:0000313" key="4">
    <source>
        <dbReference type="EMBL" id="ESO88839.1"/>
    </source>
</evidence>
<feature type="disulfide bond" evidence="1">
    <location>
        <begin position="23"/>
        <end position="33"/>
    </location>
</feature>
<dbReference type="HOGENOM" id="CLU_1898612_0_0_1"/>
<feature type="disulfide bond" evidence="1">
    <location>
        <begin position="42"/>
        <end position="51"/>
    </location>
</feature>
<feature type="chain" id="PRO_5004717862" description="EGF-like domain-containing protein" evidence="2">
    <location>
        <begin position="22"/>
        <end position="134"/>
    </location>
</feature>
<feature type="signal peptide" evidence="2">
    <location>
        <begin position="1"/>
        <end position="21"/>
    </location>
</feature>
<feature type="domain" description="EGF-like" evidence="3">
    <location>
        <begin position="19"/>
        <end position="52"/>
    </location>
</feature>
<proteinExistence type="predicted"/>
<keyword evidence="2" id="KW-0732">Signal</keyword>
<keyword evidence="1" id="KW-0245">EGF-like domain</keyword>
<evidence type="ECO:0000313" key="5">
    <source>
        <dbReference type="Proteomes" id="UP000030746"/>
    </source>
</evidence>
<reference evidence="4 5" key="1">
    <citation type="journal article" date="2013" name="Nature">
        <title>Insights into bilaterian evolution from three spiralian genomes.</title>
        <authorList>
            <person name="Simakov O."/>
            <person name="Marletaz F."/>
            <person name="Cho S.J."/>
            <person name="Edsinger-Gonzales E."/>
            <person name="Havlak P."/>
            <person name="Hellsten U."/>
            <person name="Kuo D.H."/>
            <person name="Larsson T."/>
            <person name="Lv J."/>
            <person name="Arendt D."/>
            <person name="Savage R."/>
            <person name="Osoegawa K."/>
            <person name="de Jong P."/>
            <person name="Grimwood J."/>
            <person name="Chapman J.A."/>
            <person name="Shapiro H."/>
            <person name="Aerts A."/>
            <person name="Otillar R.P."/>
            <person name="Terry A.Y."/>
            <person name="Boore J.L."/>
            <person name="Grigoriev I.V."/>
            <person name="Lindberg D.R."/>
            <person name="Seaver E.C."/>
            <person name="Weisblat D.A."/>
            <person name="Putnam N.H."/>
            <person name="Rokhsar D.S."/>
        </authorList>
    </citation>
    <scope>NUCLEOTIDE SEQUENCE [LARGE SCALE GENOMIC DNA]</scope>
</reference>
<dbReference type="Proteomes" id="UP000030746">
    <property type="component" value="Unassembled WGS sequence"/>
</dbReference>
<gene>
    <name evidence="4" type="ORF">LOTGIDRAFT_165259</name>
</gene>
<protein>
    <recommendedName>
        <fullName evidence="3">EGF-like domain-containing protein</fullName>
    </recommendedName>
</protein>
<dbReference type="RefSeq" id="XP_009060509.1">
    <property type="nucleotide sequence ID" value="XM_009062261.1"/>
</dbReference>
<dbReference type="EMBL" id="KB202620">
    <property type="protein sequence ID" value="ESO88839.1"/>
    <property type="molecule type" value="Genomic_DNA"/>
</dbReference>
<keyword evidence="5" id="KW-1185">Reference proteome</keyword>
<dbReference type="Gene3D" id="2.10.25.10">
    <property type="entry name" value="Laminin"/>
    <property type="match status" value="1"/>
</dbReference>
<keyword evidence="1" id="KW-1015">Disulfide bond</keyword>
<dbReference type="Pfam" id="PF23106">
    <property type="entry name" value="EGF_Teneurin"/>
    <property type="match status" value="1"/>
</dbReference>
<dbReference type="InterPro" id="IPR000742">
    <property type="entry name" value="EGF"/>
</dbReference>
<dbReference type="OMA" id="TACECSS"/>
<evidence type="ECO:0000259" key="3">
    <source>
        <dbReference type="PROSITE" id="PS50026"/>
    </source>
</evidence>
<dbReference type="PROSITE" id="PS00022">
    <property type="entry name" value="EGF_1"/>
    <property type="match status" value="1"/>
</dbReference>
<dbReference type="OrthoDB" id="6141172at2759"/>
<name>V4BJX6_LOTGI</name>
<dbReference type="AlphaFoldDB" id="V4BJX6"/>
<dbReference type="KEGG" id="lgi:LOTGIDRAFT_165259"/>
<dbReference type="GeneID" id="20239967"/>
<accession>V4BJX6</accession>
<evidence type="ECO:0000256" key="1">
    <source>
        <dbReference type="PROSITE-ProRule" id="PRU00076"/>
    </source>
</evidence>
<organism evidence="4 5">
    <name type="scientific">Lottia gigantea</name>
    <name type="common">Giant owl limpet</name>
    <dbReference type="NCBI Taxonomy" id="225164"/>
    <lineage>
        <taxon>Eukaryota</taxon>
        <taxon>Metazoa</taxon>
        <taxon>Spiralia</taxon>
        <taxon>Lophotrochozoa</taxon>
        <taxon>Mollusca</taxon>
        <taxon>Gastropoda</taxon>
        <taxon>Patellogastropoda</taxon>
        <taxon>Lottioidea</taxon>
        <taxon>Lottiidae</taxon>
        <taxon>Lottia</taxon>
    </lineage>
</organism>
<evidence type="ECO:0000256" key="2">
    <source>
        <dbReference type="SAM" id="SignalP"/>
    </source>
</evidence>
<comment type="caution">
    <text evidence="1">Lacks conserved residue(s) required for the propagation of feature annotation.</text>
</comment>